<comment type="caution">
    <text evidence="2">The sequence shown here is derived from an EMBL/GenBank/DDBJ whole genome shotgun (WGS) entry which is preliminary data.</text>
</comment>
<feature type="compositionally biased region" description="Basic and acidic residues" evidence="1">
    <location>
        <begin position="38"/>
        <end position="52"/>
    </location>
</feature>
<sequence>MSTTDVENMAHQIYEASGAKFTHLKVFNEVMCKHPKWELQLHRETTRSRSEYETGNEESGRSTKNQQLQRKEIPLI</sequence>
<dbReference type="AlphaFoldDB" id="A0AA38S756"/>
<gene>
    <name evidence="2" type="ORF">OSB04_029776</name>
</gene>
<accession>A0AA38S756</accession>
<name>A0AA38S756_9ASTR</name>
<reference evidence="2" key="1">
    <citation type="submission" date="2023-03" db="EMBL/GenBank/DDBJ databases">
        <title>Chromosome-scale reference genome and RAD-based genetic map of yellow starthistle (Centaurea solstitialis) reveal putative structural variation and QTLs associated with invader traits.</title>
        <authorList>
            <person name="Reatini B."/>
            <person name="Cang F.A."/>
            <person name="Jiang Q."/>
            <person name="Mckibben M.T.W."/>
            <person name="Barker M.S."/>
            <person name="Rieseberg L.H."/>
            <person name="Dlugosch K.M."/>
        </authorList>
    </citation>
    <scope>NUCLEOTIDE SEQUENCE</scope>
    <source>
        <strain evidence="2">CAN-66</strain>
        <tissue evidence="2">Leaf</tissue>
    </source>
</reference>
<evidence type="ECO:0000313" key="2">
    <source>
        <dbReference type="EMBL" id="KAJ9537043.1"/>
    </source>
</evidence>
<dbReference type="EMBL" id="JARYMX010000008">
    <property type="protein sequence ID" value="KAJ9537043.1"/>
    <property type="molecule type" value="Genomic_DNA"/>
</dbReference>
<protein>
    <submittedName>
        <fullName evidence="2">Uncharacterized protein</fullName>
    </submittedName>
</protein>
<organism evidence="2 3">
    <name type="scientific">Centaurea solstitialis</name>
    <name type="common">yellow star-thistle</name>
    <dbReference type="NCBI Taxonomy" id="347529"/>
    <lineage>
        <taxon>Eukaryota</taxon>
        <taxon>Viridiplantae</taxon>
        <taxon>Streptophyta</taxon>
        <taxon>Embryophyta</taxon>
        <taxon>Tracheophyta</taxon>
        <taxon>Spermatophyta</taxon>
        <taxon>Magnoliopsida</taxon>
        <taxon>eudicotyledons</taxon>
        <taxon>Gunneridae</taxon>
        <taxon>Pentapetalae</taxon>
        <taxon>asterids</taxon>
        <taxon>campanulids</taxon>
        <taxon>Asterales</taxon>
        <taxon>Asteraceae</taxon>
        <taxon>Carduoideae</taxon>
        <taxon>Cardueae</taxon>
        <taxon>Centaureinae</taxon>
        <taxon>Centaurea</taxon>
    </lineage>
</organism>
<evidence type="ECO:0000256" key="1">
    <source>
        <dbReference type="SAM" id="MobiDB-lite"/>
    </source>
</evidence>
<feature type="region of interest" description="Disordered" evidence="1">
    <location>
        <begin position="38"/>
        <end position="76"/>
    </location>
</feature>
<dbReference type="Proteomes" id="UP001172457">
    <property type="component" value="Chromosome 8"/>
</dbReference>
<evidence type="ECO:0000313" key="3">
    <source>
        <dbReference type="Proteomes" id="UP001172457"/>
    </source>
</evidence>
<proteinExistence type="predicted"/>
<keyword evidence="3" id="KW-1185">Reference proteome</keyword>